<keyword evidence="3" id="KW-1185">Reference proteome</keyword>
<protein>
    <submittedName>
        <fullName evidence="2">Uncharacterized protein</fullName>
    </submittedName>
</protein>
<gene>
    <name evidence="2" type="ORF">ACFQH9_08250</name>
</gene>
<proteinExistence type="predicted"/>
<evidence type="ECO:0000313" key="3">
    <source>
        <dbReference type="Proteomes" id="UP001596119"/>
    </source>
</evidence>
<feature type="compositionally biased region" description="Low complexity" evidence="1">
    <location>
        <begin position="33"/>
        <end position="50"/>
    </location>
</feature>
<name>A0ABW1I4F1_9PSEU</name>
<dbReference type="RefSeq" id="WP_379565326.1">
    <property type="nucleotide sequence ID" value="NZ_JBHSQK010000013.1"/>
</dbReference>
<accession>A0ABW1I4F1</accession>
<organism evidence="2 3">
    <name type="scientific">Pseudonocardia lutea</name>
    <dbReference type="NCBI Taxonomy" id="2172015"/>
    <lineage>
        <taxon>Bacteria</taxon>
        <taxon>Bacillati</taxon>
        <taxon>Actinomycetota</taxon>
        <taxon>Actinomycetes</taxon>
        <taxon>Pseudonocardiales</taxon>
        <taxon>Pseudonocardiaceae</taxon>
        <taxon>Pseudonocardia</taxon>
    </lineage>
</organism>
<dbReference type="EMBL" id="JBHSQK010000013">
    <property type="protein sequence ID" value="MFC5948265.1"/>
    <property type="molecule type" value="Genomic_DNA"/>
</dbReference>
<dbReference type="Proteomes" id="UP001596119">
    <property type="component" value="Unassembled WGS sequence"/>
</dbReference>
<feature type="region of interest" description="Disordered" evidence="1">
    <location>
        <begin position="28"/>
        <end position="50"/>
    </location>
</feature>
<sequence length="50" mass="5272">MSLAVRTSTGRTVMVSRLEEIADAARELTGRTADPLDPALLAHPPEAGRA</sequence>
<evidence type="ECO:0000256" key="1">
    <source>
        <dbReference type="SAM" id="MobiDB-lite"/>
    </source>
</evidence>
<evidence type="ECO:0000313" key="2">
    <source>
        <dbReference type="EMBL" id="MFC5948265.1"/>
    </source>
</evidence>
<comment type="caution">
    <text evidence="2">The sequence shown here is derived from an EMBL/GenBank/DDBJ whole genome shotgun (WGS) entry which is preliminary data.</text>
</comment>
<reference evidence="3" key="1">
    <citation type="journal article" date="2019" name="Int. J. Syst. Evol. Microbiol.">
        <title>The Global Catalogue of Microorganisms (GCM) 10K type strain sequencing project: providing services to taxonomists for standard genome sequencing and annotation.</title>
        <authorList>
            <consortium name="The Broad Institute Genomics Platform"/>
            <consortium name="The Broad Institute Genome Sequencing Center for Infectious Disease"/>
            <person name="Wu L."/>
            <person name="Ma J."/>
        </authorList>
    </citation>
    <scope>NUCLEOTIDE SEQUENCE [LARGE SCALE GENOMIC DNA]</scope>
    <source>
        <strain evidence="3">CGMCC 4.7397</strain>
    </source>
</reference>